<dbReference type="PANTHER" id="PTHR34676">
    <property type="entry name" value="DUF4219 DOMAIN-CONTAINING PROTEIN-RELATED"/>
    <property type="match status" value="1"/>
</dbReference>
<dbReference type="SUPFAM" id="SSF57756">
    <property type="entry name" value="Retrovirus zinc finger-like domains"/>
    <property type="match status" value="1"/>
</dbReference>
<keyword evidence="1" id="KW-0862">Zinc</keyword>
<dbReference type="OrthoDB" id="785014at2759"/>
<dbReference type="Pfam" id="PF14223">
    <property type="entry name" value="Retrotran_gag_2"/>
    <property type="match status" value="1"/>
</dbReference>
<dbReference type="AlphaFoldDB" id="A0A368QT77"/>
<accession>A0A368QT77</accession>
<dbReference type="InterPro" id="IPR001878">
    <property type="entry name" value="Znf_CCHC"/>
</dbReference>
<feature type="domain" description="CCHC-type" evidence="3">
    <location>
        <begin position="210"/>
        <end position="223"/>
    </location>
</feature>
<feature type="region of interest" description="Disordered" evidence="2">
    <location>
        <begin position="135"/>
        <end position="171"/>
    </location>
</feature>
<proteinExistence type="predicted"/>
<keyword evidence="1" id="KW-0863">Zinc-finger</keyword>
<evidence type="ECO:0000256" key="2">
    <source>
        <dbReference type="SAM" id="MobiDB-lite"/>
    </source>
</evidence>
<sequence>MRDYFIAVNPTLWDVVDVGITFPSGNATLTQDQALYIQRNYQALHLIKSSLCAEEFDKVDGLQSTKEAWNTLFINHKGTKRVREGRIRALESELNRFICKENETPQEMIEDHLITIKESKLSKEMSKIHEEIKKKNGVALKASHKNKEKEASTSSKATIKKDDDDSDSESMDEEEIALFMRRIRKVMKRGGFFYKNKNKDKNKRMSKRPCFGCGKEGHFLANCLEVKIKRNDSSKFDKRKHKKKVGEAHLGQE</sequence>
<dbReference type="InterPro" id="IPR036875">
    <property type="entry name" value="Znf_CCHC_sf"/>
</dbReference>
<dbReference type="EMBL" id="CM003531">
    <property type="protein sequence ID" value="RCV21171.1"/>
    <property type="molecule type" value="Genomic_DNA"/>
</dbReference>
<dbReference type="GO" id="GO:0008270">
    <property type="term" value="F:zinc ion binding"/>
    <property type="evidence" value="ECO:0007669"/>
    <property type="project" value="UniProtKB-KW"/>
</dbReference>
<feature type="region of interest" description="Disordered" evidence="2">
    <location>
        <begin position="232"/>
        <end position="253"/>
    </location>
</feature>
<protein>
    <recommendedName>
        <fullName evidence="3">CCHC-type domain-containing protein</fullName>
    </recommendedName>
</protein>
<dbReference type="GO" id="GO:0003676">
    <property type="term" value="F:nucleic acid binding"/>
    <property type="evidence" value="ECO:0007669"/>
    <property type="project" value="InterPro"/>
</dbReference>
<dbReference type="STRING" id="4555.A0A368QT77"/>
<name>A0A368QT77_SETIT</name>
<evidence type="ECO:0000259" key="3">
    <source>
        <dbReference type="PROSITE" id="PS50158"/>
    </source>
</evidence>
<evidence type="ECO:0000256" key="1">
    <source>
        <dbReference type="PROSITE-ProRule" id="PRU00047"/>
    </source>
</evidence>
<reference evidence="4" key="2">
    <citation type="submission" date="2015-07" db="EMBL/GenBank/DDBJ databases">
        <authorList>
            <person name="Noorani M."/>
        </authorList>
    </citation>
    <scope>NUCLEOTIDE SEQUENCE</scope>
    <source>
        <strain evidence="4">Yugu1</strain>
    </source>
</reference>
<dbReference type="PANTHER" id="PTHR34676:SF17">
    <property type="entry name" value="OS06G0684500 PROTEIN"/>
    <property type="match status" value="1"/>
</dbReference>
<evidence type="ECO:0000313" key="4">
    <source>
        <dbReference type="EMBL" id="RCV21171.1"/>
    </source>
</evidence>
<gene>
    <name evidence="4" type="ORF">SETIT_4G116900v2</name>
</gene>
<dbReference type="Gene3D" id="4.10.60.10">
    <property type="entry name" value="Zinc finger, CCHC-type"/>
    <property type="match status" value="1"/>
</dbReference>
<keyword evidence="1" id="KW-0479">Metal-binding</keyword>
<reference evidence="4" key="1">
    <citation type="journal article" date="2012" name="Nat. Biotechnol.">
        <title>Reference genome sequence of the model plant Setaria.</title>
        <authorList>
            <person name="Bennetzen J.L."/>
            <person name="Schmutz J."/>
            <person name="Wang H."/>
            <person name="Percifield R."/>
            <person name="Hawkins J."/>
            <person name="Pontaroli A.C."/>
            <person name="Estep M."/>
            <person name="Feng L."/>
            <person name="Vaughn J.N."/>
            <person name="Grimwood J."/>
            <person name="Jenkins J."/>
            <person name="Barry K."/>
            <person name="Lindquist E."/>
            <person name="Hellsten U."/>
            <person name="Deshpande S."/>
            <person name="Wang X."/>
            <person name="Wu X."/>
            <person name="Mitros T."/>
            <person name="Triplett J."/>
            <person name="Yang X."/>
            <person name="Ye C.Y."/>
            <person name="Mauro-Herrera M."/>
            <person name="Wang L."/>
            <person name="Li P."/>
            <person name="Sharma M."/>
            <person name="Sharma R."/>
            <person name="Ronald P.C."/>
            <person name="Panaud O."/>
            <person name="Kellogg E.A."/>
            <person name="Brutnell T.P."/>
            <person name="Doust A.N."/>
            <person name="Tuskan G.A."/>
            <person name="Rokhsar D."/>
            <person name="Devos K.M."/>
        </authorList>
    </citation>
    <scope>NUCLEOTIDE SEQUENCE [LARGE SCALE GENOMIC DNA]</scope>
    <source>
        <strain evidence="4">Yugu1</strain>
    </source>
</reference>
<dbReference type="PROSITE" id="PS50158">
    <property type="entry name" value="ZF_CCHC"/>
    <property type="match status" value="1"/>
</dbReference>
<organism evidence="4">
    <name type="scientific">Setaria italica</name>
    <name type="common">Foxtail millet</name>
    <name type="synonym">Panicum italicum</name>
    <dbReference type="NCBI Taxonomy" id="4555"/>
    <lineage>
        <taxon>Eukaryota</taxon>
        <taxon>Viridiplantae</taxon>
        <taxon>Streptophyta</taxon>
        <taxon>Embryophyta</taxon>
        <taxon>Tracheophyta</taxon>
        <taxon>Spermatophyta</taxon>
        <taxon>Magnoliopsida</taxon>
        <taxon>Liliopsida</taxon>
        <taxon>Poales</taxon>
        <taxon>Poaceae</taxon>
        <taxon>PACMAD clade</taxon>
        <taxon>Panicoideae</taxon>
        <taxon>Panicodae</taxon>
        <taxon>Paniceae</taxon>
        <taxon>Cenchrinae</taxon>
        <taxon>Setaria</taxon>
    </lineage>
</organism>